<evidence type="ECO:0000313" key="3">
    <source>
        <dbReference type="Proteomes" id="UP001383192"/>
    </source>
</evidence>
<comment type="caution">
    <text evidence="2">The sequence shown here is derived from an EMBL/GenBank/DDBJ whole genome shotgun (WGS) entry which is preliminary data.</text>
</comment>
<name>A0AAW0E632_9AGAR</name>
<organism evidence="2 3">
    <name type="scientific">Paramarasmius palmivorus</name>
    <dbReference type="NCBI Taxonomy" id="297713"/>
    <lineage>
        <taxon>Eukaryota</taxon>
        <taxon>Fungi</taxon>
        <taxon>Dikarya</taxon>
        <taxon>Basidiomycota</taxon>
        <taxon>Agaricomycotina</taxon>
        <taxon>Agaricomycetes</taxon>
        <taxon>Agaricomycetidae</taxon>
        <taxon>Agaricales</taxon>
        <taxon>Marasmiineae</taxon>
        <taxon>Marasmiaceae</taxon>
        <taxon>Paramarasmius</taxon>
    </lineage>
</organism>
<dbReference type="Proteomes" id="UP001383192">
    <property type="component" value="Unassembled WGS sequence"/>
</dbReference>
<proteinExistence type="predicted"/>
<evidence type="ECO:0000259" key="1">
    <source>
        <dbReference type="Pfam" id="PF01266"/>
    </source>
</evidence>
<dbReference type="InterPro" id="IPR006076">
    <property type="entry name" value="FAD-dep_OxRdtase"/>
</dbReference>
<reference evidence="2 3" key="1">
    <citation type="submission" date="2024-01" db="EMBL/GenBank/DDBJ databases">
        <title>A draft genome for a cacao thread blight-causing isolate of Paramarasmius palmivorus.</title>
        <authorList>
            <person name="Baruah I.K."/>
            <person name="Bukari Y."/>
            <person name="Amoako-Attah I."/>
            <person name="Meinhardt L.W."/>
            <person name="Bailey B.A."/>
            <person name="Cohen S.P."/>
        </authorList>
    </citation>
    <scope>NUCLEOTIDE SEQUENCE [LARGE SCALE GENOMIC DNA]</scope>
    <source>
        <strain evidence="2 3">GH-12</strain>
    </source>
</reference>
<evidence type="ECO:0000313" key="2">
    <source>
        <dbReference type="EMBL" id="KAK7061101.1"/>
    </source>
</evidence>
<dbReference type="EMBL" id="JAYKXP010000002">
    <property type="protein sequence ID" value="KAK7061101.1"/>
    <property type="molecule type" value="Genomic_DNA"/>
</dbReference>
<dbReference type="GO" id="GO:0005829">
    <property type="term" value="C:cytosol"/>
    <property type="evidence" value="ECO:0007669"/>
    <property type="project" value="GOC"/>
</dbReference>
<dbReference type="GO" id="GO:0005770">
    <property type="term" value="C:late endosome"/>
    <property type="evidence" value="ECO:0007669"/>
    <property type="project" value="TreeGrafter"/>
</dbReference>
<sequence length="415" mass="43810">MSSPGRRDIVIVGGGIIGTCTAYYLSRHPSYSPSTCSIKVIEASVNGIAQGASGKAGGLVAKWAYPSELVNVSFPEHLKLAEEHNGKDRWGFRFVQAGSWEGSGISSSDPNANPIAQKSLEKTLGLDGSGESVKSSIGNLTSRKAKGLPDDLTWVEEHLTEEYSDMAPAGDTAQVHPYLFTTSIMELAKEKGVQLVQGRVTSIERSNGQVSGVSYRNSDSNDAETIEATDIIIAAGAWSPSLIPSVPVDGMRAHSVTIHPDPSVTISPYALFTSIALRGSGRPQTVTPELYARPGNEVYACGSGDDSPLPETVDEVKADPAAIERVIRDATSISSELRNGRIDKRQACFLPVVRSGGGPIVGAAPKIAKGLYVATGHTCWGICNAPGTGRAMAELVMDGKVSCTNLKKLDPARFL</sequence>
<accession>A0AAW0E632</accession>
<feature type="domain" description="FAD dependent oxidoreductase" evidence="1">
    <location>
        <begin position="8"/>
        <end position="395"/>
    </location>
</feature>
<protein>
    <recommendedName>
        <fullName evidence="1">FAD dependent oxidoreductase domain-containing protein</fullName>
    </recommendedName>
</protein>
<dbReference type="InterPro" id="IPR036188">
    <property type="entry name" value="FAD/NAD-bd_sf"/>
</dbReference>
<dbReference type="Gene3D" id="3.50.50.60">
    <property type="entry name" value="FAD/NAD(P)-binding domain"/>
    <property type="match status" value="1"/>
</dbReference>
<gene>
    <name evidence="2" type="ORF">VNI00_000837</name>
</gene>
<dbReference type="Gene3D" id="3.30.9.10">
    <property type="entry name" value="D-Amino Acid Oxidase, subunit A, domain 2"/>
    <property type="match status" value="1"/>
</dbReference>
<dbReference type="SUPFAM" id="SSF51905">
    <property type="entry name" value="FAD/NAD(P)-binding domain"/>
    <property type="match status" value="1"/>
</dbReference>
<dbReference type="PANTHER" id="PTHR13847">
    <property type="entry name" value="SARCOSINE DEHYDROGENASE-RELATED"/>
    <property type="match status" value="1"/>
</dbReference>
<dbReference type="AlphaFoldDB" id="A0AAW0E632"/>
<keyword evidence="3" id="KW-1185">Reference proteome</keyword>
<dbReference type="Pfam" id="PF01266">
    <property type="entry name" value="DAO"/>
    <property type="match status" value="1"/>
</dbReference>
<dbReference type="PANTHER" id="PTHR13847:SF150">
    <property type="entry name" value="OXIDOREDUCTASE TDA3-RELATED"/>
    <property type="match status" value="1"/>
</dbReference>
<dbReference type="GO" id="GO:0042147">
    <property type="term" value="P:retrograde transport, endosome to Golgi"/>
    <property type="evidence" value="ECO:0007669"/>
    <property type="project" value="TreeGrafter"/>
</dbReference>